<proteinExistence type="inferred from homology"/>
<dbReference type="HAMAP" id="MF_00902">
    <property type="entry name" value="TatC"/>
    <property type="match status" value="1"/>
</dbReference>
<dbReference type="InterPro" id="IPR019820">
    <property type="entry name" value="Sec-indep_translocase_CS"/>
</dbReference>
<dbReference type="PANTHER" id="PTHR30371:SF4">
    <property type="entry name" value="SEC-INDEPENDENT PROTEIN TRANSLOCASE PROTEIN TATCD"/>
    <property type="match status" value="1"/>
</dbReference>
<evidence type="ECO:0000256" key="2">
    <source>
        <dbReference type="ARBA" id="ARBA00022692"/>
    </source>
</evidence>
<comment type="subcellular location">
    <subcellularLocation>
        <location evidence="5">Cell membrane</location>
        <topology evidence="5">Multi-pass membrane protein</topology>
    </subcellularLocation>
    <subcellularLocation>
        <location evidence="1">Membrane</location>
        <topology evidence="1">Multi-pass membrane protein</topology>
    </subcellularLocation>
</comment>
<keyword evidence="5" id="KW-0653">Protein transport</keyword>
<dbReference type="RefSeq" id="WP_188375917.1">
    <property type="nucleotide sequence ID" value="NZ_BMEL01000001.1"/>
</dbReference>
<keyword evidence="5" id="KW-0811">Translocation</keyword>
<feature type="transmembrane region" description="Helical" evidence="5">
    <location>
        <begin position="219"/>
        <end position="237"/>
    </location>
</feature>
<sequence>MSEPKNSSQDIEMNMTDHLSELRKRIIYSLLSFVVFFIAGFIYIREIYGFLEDDIPIQLSVTSPGEIVWIYFTLASIIALIGSLPMLCLQLWLFIKPALTPKEKKVSLAYIPAVFFLFIAGLAFGYTVFVQLILPFLLSLNDGMFNELFTVERYFRFVFRVTIPFALLFEIPIIVMFLTSLGIINPELLSKIRKYAYFVLIIIGTMISPPDFILQIVVAVPLILLYEVSIVLSRVVYRKKLKAHQEFMEDVDDDR</sequence>
<evidence type="ECO:0000313" key="6">
    <source>
        <dbReference type="EMBL" id="GGF09844.1"/>
    </source>
</evidence>
<keyword evidence="4 5" id="KW-0472">Membrane</keyword>
<reference evidence="6" key="2">
    <citation type="submission" date="2020-09" db="EMBL/GenBank/DDBJ databases">
        <authorList>
            <person name="Sun Q."/>
            <person name="Zhou Y."/>
        </authorList>
    </citation>
    <scope>NUCLEOTIDE SEQUENCE</scope>
    <source>
        <strain evidence="6">CGMCC 1.12153</strain>
    </source>
</reference>
<comment type="similarity">
    <text evidence="5">Belongs to the TatC family.</text>
</comment>
<dbReference type="GO" id="GO:0065002">
    <property type="term" value="P:intracellular protein transmembrane transport"/>
    <property type="evidence" value="ECO:0007669"/>
    <property type="project" value="TreeGrafter"/>
</dbReference>
<keyword evidence="2 5" id="KW-0812">Transmembrane</keyword>
<dbReference type="GO" id="GO:0009977">
    <property type="term" value="F:proton motive force dependent protein transmembrane transporter activity"/>
    <property type="evidence" value="ECO:0007669"/>
    <property type="project" value="TreeGrafter"/>
</dbReference>
<dbReference type="GO" id="GO:0033281">
    <property type="term" value="C:TAT protein transport complex"/>
    <property type="evidence" value="ECO:0007669"/>
    <property type="project" value="UniProtKB-UniRule"/>
</dbReference>
<feature type="transmembrane region" description="Helical" evidence="5">
    <location>
        <begin position="26"/>
        <end position="48"/>
    </location>
</feature>
<keyword evidence="3 5" id="KW-1133">Transmembrane helix</keyword>
<gene>
    <name evidence="5 6" type="primary">tatC</name>
    <name evidence="6" type="ORF">GCM10010954_05400</name>
</gene>
<comment type="subunit">
    <text evidence="5">Forms a complex with TatA.</text>
</comment>
<reference evidence="6" key="1">
    <citation type="journal article" date="2014" name="Int. J. Syst. Evol. Microbiol.">
        <title>Complete genome sequence of Corynebacterium casei LMG S-19264T (=DSM 44701T), isolated from a smear-ripened cheese.</title>
        <authorList>
            <consortium name="US DOE Joint Genome Institute (JGI-PGF)"/>
            <person name="Walter F."/>
            <person name="Albersmeier A."/>
            <person name="Kalinowski J."/>
            <person name="Ruckert C."/>
        </authorList>
    </citation>
    <scope>NUCLEOTIDE SEQUENCE</scope>
    <source>
        <strain evidence="6">CGMCC 1.12153</strain>
    </source>
</reference>
<accession>A0A917EUW8</accession>
<name>A0A917EUW8_HALAA</name>
<dbReference type="EMBL" id="BMEL01000001">
    <property type="protein sequence ID" value="GGF09844.1"/>
    <property type="molecule type" value="Genomic_DNA"/>
</dbReference>
<dbReference type="GO" id="GO:0043953">
    <property type="term" value="P:protein transport by the Tat complex"/>
    <property type="evidence" value="ECO:0007669"/>
    <property type="project" value="UniProtKB-UniRule"/>
</dbReference>
<feature type="transmembrane region" description="Helical" evidence="5">
    <location>
        <begin position="68"/>
        <end position="95"/>
    </location>
</feature>
<evidence type="ECO:0000313" key="7">
    <source>
        <dbReference type="Proteomes" id="UP000660110"/>
    </source>
</evidence>
<comment type="caution">
    <text evidence="6">The sequence shown here is derived from an EMBL/GenBank/DDBJ whole genome shotgun (WGS) entry which is preliminary data.</text>
</comment>
<feature type="transmembrane region" description="Helical" evidence="5">
    <location>
        <begin position="107"/>
        <end position="137"/>
    </location>
</feature>
<dbReference type="PANTHER" id="PTHR30371">
    <property type="entry name" value="SEC-INDEPENDENT PROTEIN TRANSLOCASE PROTEIN TATC"/>
    <property type="match status" value="1"/>
</dbReference>
<protein>
    <recommendedName>
        <fullName evidence="5">Sec-independent protein translocase protein TatC</fullName>
    </recommendedName>
</protein>
<evidence type="ECO:0000256" key="3">
    <source>
        <dbReference type="ARBA" id="ARBA00022989"/>
    </source>
</evidence>
<keyword evidence="5" id="KW-1003">Cell membrane</keyword>
<dbReference type="InterPro" id="IPR002033">
    <property type="entry name" value="TatC"/>
</dbReference>
<dbReference type="Pfam" id="PF00902">
    <property type="entry name" value="TatC"/>
    <property type="match status" value="1"/>
</dbReference>
<organism evidence="6 7">
    <name type="scientific">Halobacillus andaensis</name>
    <dbReference type="NCBI Taxonomy" id="1176239"/>
    <lineage>
        <taxon>Bacteria</taxon>
        <taxon>Bacillati</taxon>
        <taxon>Bacillota</taxon>
        <taxon>Bacilli</taxon>
        <taxon>Bacillales</taxon>
        <taxon>Bacillaceae</taxon>
        <taxon>Halobacillus</taxon>
    </lineage>
</organism>
<evidence type="ECO:0000256" key="4">
    <source>
        <dbReference type="ARBA" id="ARBA00023136"/>
    </source>
</evidence>
<feature type="transmembrane region" description="Helical" evidence="5">
    <location>
        <begin position="157"/>
        <end position="183"/>
    </location>
</feature>
<dbReference type="NCBIfam" id="TIGR00945">
    <property type="entry name" value="tatC"/>
    <property type="match status" value="1"/>
</dbReference>
<dbReference type="PROSITE" id="PS01218">
    <property type="entry name" value="TATC"/>
    <property type="match status" value="1"/>
</dbReference>
<evidence type="ECO:0000256" key="5">
    <source>
        <dbReference type="HAMAP-Rule" id="MF_00902"/>
    </source>
</evidence>
<dbReference type="Proteomes" id="UP000660110">
    <property type="component" value="Unassembled WGS sequence"/>
</dbReference>
<keyword evidence="7" id="KW-1185">Reference proteome</keyword>
<evidence type="ECO:0000256" key="1">
    <source>
        <dbReference type="ARBA" id="ARBA00004141"/>
    </source>
</evidence>
<dbReference type="PRINTS" id="PR01840">
    <property type="entry name" value="TATCFAMILY"/>
</dbReference>
<feature type="transmembrane region" description="Helical" evidence="5">
    <location>
        <begin position="195"/>
        <end position="213"/>
    </location>
</feature>
<dbReference type="AlphaFoldDB" id="A0A917EUW8"/>
<comment type="function">
    <text evidence="5">Part of the twin-arginine translocation (Tat) system that transports large folded proteins containing a characteristic twin-arginine motif in their signal peptide across membranes.</text>
</comment>
<keyword evidence="5" id="KW-0813">Transport</keyword>